<proteinExistence type="predicted"/>
<comment type="caution">
    <text evidence="2">The sequence shown here is derived from an EMBL/GenBank/DDBJ whole genome shotgun (WGS) entry which is preliminary data.</text>
</comment>
<dbReference type="GO" id="GO:0001731">
    <property type="term" value="P:formation of translation preinitiation complex"/>
    <property type="evidence" value="ECO:0007669"/>
    <property type="project" value="TreeGrafter"/>
</dbReference>
<sequence length="92" mass="11047">MFKKFSPATDIATHTPMKTSVQRKLREDILHQWQIEPETLEAVWPKKEGLVLVKCREHISIYTVNSEPLFFQHFDGPYYPTLKFLHKWHCFM</sequence>
<dbReference type="InterPro" id="IPR016437">
    <property type="entry name" value="MCT-1/Tma20"/>
</dbReference>
<accession>A0A8H5BXS6</accession>
<name>A0A8H5BXS6_9AGAR</name>
<keyword evidence="3" id="KW-1185">Reference proteome</keyword>
<dbReference type="InterPro" id="IPR041366">
    <property type="entry name" value="Pre-PUA"/>
</dbReference>
<gene>
    <name evidence="2" type="ORF">D9619_005997</name>
</gene>
<dbReference type="Proteomes" id="UP000567179">
    <property type="component" value="Unassembled WGS sequence"/>
</dbReference>
<dbReference type="EMBL" id="JAACJJ010000001">
    <property type="protein sequence ID" value="KAF5330961.1"/>
    <property type="molecule type" value="Genomic_DNA"/>
</dbReference>
<evidence type="ECO:0000313" key="3">
    <source>
        <dbReference type="Proteomes" id="UP000567179"/>
    </source>
</evidence>
<dbReference type="OrthoDB" id="10249667at2759"/>
<evidence type="ECO:0000313" key="2">
    <source>
        <dbReference type="EMBL" id="KAF5330961.1"/>
    </source>
</evidence>
<feature type="domain" description="Pre-PUA" evidence="1">
    <location>
        <begin position="5"/>
        <end position="87"/>
    </location>
</feature>
<dbReference type="Gene3D" id="3.10.400.20">
    <property type="match status" value="1"/>
</dbReference>
<dbReference type="AlphaFoldDB" id="A0A8H5BXS6"/>
<dbReference type="PANTHER" id="PTHR22798">
    <property type="entry name" value="MCT-1 PROTEIN"/>
    <property type="match status" value="1"/>
</dbReference>
<protein>
    <recommendedName>
        <fullName evidence="1">Pre-PUA domain-containing protein</fullName>
    </recommendedName>
</protein>
<dbReference type="PANTHER" id="PTHR22798:SF0">
    <property type="entry name" value="MALIGNANT T-CELL-AMPLIFIED SEQUENCE 1"/>
    <property type="match status" value="1"/>
</dbReference>
<dbReference type="Pfam" id="PF17832">
    <property type="entry name" value="Pre-PUA"/>
    <property type="match status" value="1"/>
</dbReference>
<reference evidence="2 3" key="1">
    <citation type="journal article" date="2020" name="ISME J.">
        <title>Uncovering the hidden diversity of litter-decomposition mechanisms in mushroom-forming fungi.</title>
        <authorList>
            <person name="Floudas D."/>
            <person name="Bentzer J."/>
            <person name="Ahren D."/>
            <person name="Johansson T."/>
            <person name="Persson P."/>
            <person name="Tunlid A."/>
        </authorList>
    </citation>
    <scope>NUCLEOTIDE SEQUENCE [LARGE SCALE GENOMIC DNA]</scope>
    <source>
        <strain evidence="2 3">CBS 101986</strain>
    </source>
</reference>
<evidence type="ECO:0000259" key="1">
    <source>
        <dbReference type="Pfam" id="PF17832"/>
    </source>
</evidence>
<dbReference type="CDD" id="cd11609">
    <property type="entry name" value="MCT1_N"/>
    <property type="match status" value="1"/>
</dbReference>
<organism evidence="2 3">
    <name type="scientific">Psilocybe cf. subviscida</name>
    <dbReference type="NCBI Taxonomy" id="2480587"/>
    <lineage>
        <taxon>Eukaryota</taxon>
        <taxon>Fungi</taxon>
        <taxon>Dikarya</taxon>
        <taxon>Basidiomycota</taxon>
        <taxon>Agaricomycotina</taxon>
        <taxon>Agaricomycetes</taxon>
        <taxon>Agaricomycetidae</taxon>
        <taxon>Agaricales</taxon>
        <taxon>Agaricineae</taxon>
        <taxon>Strophariaceae</taxon>
        <taxon>Psilocybe</taxon>
    </lineage>
</organism>